<dbReference type="PANTHER" id="PTHR19136:SF81">
    <property type="entry name" value="MOLYBDENUM COFACTOR GUANYLYLTRANSFERASE"/>
    <property type="match status" value="1"/>
</dbReference>
<dbReference type="PANTHER" id="PTHR19136">
    <property type="entry name" value="MOLYBDENUM COFACTOR GUANYLYLTRANSFERASE"/>
    <property type="match status" value="1"/>
</dbReference>
<dbReference type="CDD" id="cd02503">
    <property type="entry name" value="MobA"/>
    <property type="match status" value="1"/>
</dbReference>
<dbReference type="GO" id="GO:0006777">
    <property type="term" value="P:Mo-molybdopterin cofactor biosynthetic process"/>
    <property type="evidence" value="ECO:0007669"/>
    <property type="project" value="UniProtKB-KW"/>
</dbReference>
<dbReference type="GO" id="GO:0046872">
    <property type="term" value="F:metal ion binding"/>
    <property type="evidence" value="ECO:0007669"/>
    <property type="project" value="UniProtKB-KW"/>
</dbReference>
<comment type="catalytic activity">
    <reaction evidence="8">
        <text>Mo-molybdopterin + GTP + H(+) = Mo-molybdopterin guanine dinucleotide + diphosphate</text>
        <dbReference type="Rhea" id="RHEA:34243"/>
        <dbReference type="ChEBI" id="CHEBI:15378"/>
        <dbReference type="ChEBI" id="CHEBI:33019"/>
        <dbReference type="ChEBI" id="CHEBI:37565"/>
        <dbReference type="ChEBI" id="CHEBI:71302"/>
        <dbReference type="ChEBI" id="CHEBI:71310"/>
        <dbReference type="EC" id="2.7.7.77"/>
    </reaction>
</comment>
<keyword evidence="2 8" id="KW-0808">Transferase</keyword>
<proteinExistence type="inferred from homology"/>
<evidence type="ECO:0000256" key="6">
    <source>
        <dbReference type="ARBA" id="ARBA00023134"/>
    </source>
</evidence>
<comment type="subcellular location">
    <subcellularLocation>
        <location evidence="8">Cytoplasm</location>
    </subcellularLocation>
</comment>
<protein>
    <recommendedName>
        <fullName evidence="8">Probable molybdenum cofactor guanylyltransferase</fullName>
        <shortName evidence="8">MoCo guanylyltransferase</shortName>
        <ecNumber evidence="8">2.7.7.77</ecNumber>
    </recommendedName>
    <alternativeName>
        <fullName evidence="8">GTP:molybdopterin guanylyltransferase</fullName>
    </alternativeName>
    <alternativeName>
        <fullName evidence="8">Mo-MPT guanylyltransferase</fullName>
    </alternativeName>
    <alternativeName>
        <fullName evidence="8">Molybdopterin guanylyltransferase</fullName>
    </alternativeName>
    <alternativeName>
        <fullName evidence="8">Molybdopterin-guanine dinucleotide synthase</fullName>
        <shortName evidence="8">MGD synthase</shortName>
    </alternativeName>
</protein>
<keyword evidence="3 8" id="KW-0479">Metal-binding</keyword>
<dbReference type="STRING" id="1223545.GS4_20_01070"/>
<dbReference type="OrthoDB" id="9788394at2"/>
<organism evidence="10 11">
    <name type="scientific">Gordonia soli NBRC 108243</name>
    <dbReference type="NCBI Taxonomy" id="1223545"/>
    <lineage>
        <taxon>Bacteria</taxon>
        <taxon>Bacillati</taxon>
        <taxon>Actinomycetota</taxon>
        <taxon>Actinomycetes</taxon>
        <taxon>Mycobacteriales</taxon>
        <taxon>Gordoniaceae</taxon>
        <taxon>Gordonia</taxon>
    </lineage>
</organism>
<comment type="cofactor">
    <cofactor evidence="8">
        <name>Mg(2+)</name>
        <dbReference type="ChEBI" id="CHEBI:18420"/>
    </cofactor>
</comment>
<dbReference type="GO" id="GO:0061603">
    <property type="term" value="F:molybdenum cofactor guanylyltransferase activity"/>
    <property type="evidence" value="ECO:0007669"/>
    <property type="project" value="UniProtKB-EC"/>
</dbReference>
<comment type="domain">
    <text evidence="8">The N-terminal domain determines nucleotide recognition and specific binding, while the C-terminal domain determines the specific binding to the target protein.</text>
</comment>
<dbReference type="SUPFAM" id="SSF53448">
    <property type="entry name" value="Nucleotide-diphospho-sugar transferases"/>
    <property type="match status" value="1"/>
</dbReference>
<dbReference type="EC" id="2.7.7.77" evidence="8"/>
<feature type="binding site" evidence="8">
    <location>
        <position position="79"/>
    </location>
    <ligand>
        <name>GTP</name>
        <dbReference type="ChEBI" id="CHEBI:37565"/>
    </ligand>
</feature>
<dbReference type="GO" id="GO:0005737">
    <property type="term" value="C:cytoplasm"/>
    <property type="evidence" value="ECO:0007669"/>
    <property type="project" value="UniProtKB-SubCell"/>
</dbReference>
<keyword evidence="6 8" id="KW-0342">GTP-binding</keyword>
<comment type="similarity">
    <text evidence="8">Belongs to the MobA family.</text>
</comment>
<reference evidence="10 11" key="1">
    <citation type="submission" date="2013-01" db="EMBL/GenBank/DDBJ databases">
        <title>Whole genome shotgun sequence of Gordonia soli NBRC 108243.</title>
        <authorList>
            <person name="Isaki-Nakamura S."/>
            <person name="Hosoyama A."/>
            <person name="Tsuchikane K."/>
            <person name="Ando Y."/>
            <person name="Baba S."/>
            <person name="Ohji S."/>
            <person name="Hamada M."/>
            <person name="Tamura T."/>
            <person name="Yamazoe A."/>
            <person name="Yamazaki S."/>
            <person name="Fujita N."/>
        </authorList>
    </citation>
    <scope>NUCLEOTIDE SEQUENCE [LARGE SCALE GENOMIC DNA]</scope>
    <source>
        <strain evidence="10 11">NBRC 108243</strain>
    </source>
</reference>
<keyword evidence="11" id="KW-1185">Reference proteome</keyword>
<evidence type="ECO:0000256" key="2">
    <source>
        <dbReference type="ARBA" id="ARBA00022679"/>
    </source>
</evidence>
<comment type="caution">
    <text evidence="10">The sequence shown here is derived from an EMBL/GenBank/DDBJ whole genome shotgun (WGS) entry which is preliminary data.</text>
</comment>
<dbReference type="EMBL" id="BANX01000020">
    <property type="protein sequence ID" value="GAC69042.1"/>
    <property type="molecule type" value="Genomic_DNA"/>
</dbReference>
<evidence type="ECO:0000313" key="10">
    <source>
        <dbReference type="EMBL" id="GAC69042.1"/>
    </source>
</evidence>
<keyword evidence="4 8" id="KW-0547">Nucleotide-binding</keyword>
<dbReference type="GO" id="GO:0005525">
    <property type="term" value="F:GTP binding"/>
    <property type="evidence" value="ECO:0007669"/>
    <property type="project" value="UniProtKB-UniRule"/>
</dbReference>
<evidence type="ECO:0000256" key="8">
    <source>
        <dbReference type="HAMAP-Rule" id="MF_00316"/>
    </source>
</evidence>
<feature type="binding site" evidence="8">
    <location>
        <position position="111"/>
    </location>
    <ligand>
        <name>Mg(2+)</name>
        <dbReference type="ChEBI" id="CHEBI:18420"/>
    </ligand>
</feature>
<evidence type="ECO:0000256" key="4">
    <source>
        <dbReference type="ARBA" id="ARBA00022741"/>
    </source>
</evidence>
<dbReference type="eggNOG" id="COG0746">
    <property type="taxonomic scope" value="Bacteria"/>
</dbReference>
<dbReference type="InterPro" id="IPR013482">
    <property type="entry name" value="Molybde_CF_guanTrfase"/>
</dbReference>
<evidence type="ECO:0000256" key="5">
    <source>
        <dbReference type="ARBA" id="ARBA00022842"/>
    </source>
</evidence>
<evidence type="ECO:0000256" key="3">
    <source>
        <dbReference type="ARBA" id="ARBA00022723"/>
    </source>
</evidence>
<accession>M0QNN6</accession>
<dbReference type="InterPro" id="IPR025877">
    <property type="entry name" value="MobA-like_NTP_Trfase"/>
</dbReference>
<keyword evidence="1 8" id="KW-0963">Cytoplasm</keyword>
<sequence length="202" mass="21076">MSEQSNESALAGIVMAGGQSVRMGSDKAALDWDGQPMLGRIVSVVGERCEQVFVVAAESSPAYRLLYGSGGPAARWVTDEVPDTGPLGALAAGLSAAGAAGAELAFVCATDMPLIGTELIDELVHGVTPSTDVVIAHDASRDHPLAGVYRTAVAPRLHELVAAGERRLLGALETVCTHRVTVSDLDWLTNVNAPEDVHRLRV</sequence>
<dbReference type="AlphaFoldDB" id="M0QNN6"/>
<name>M0QNN6_9ACTN</name>
<evidence type="ECO:0000313" key="11">
    <source>
        <dbReference type="Proteomes" id="UP000011666"/>
    </source>
</evidence>
<evidence type="ECO:0000259" key="9">
    <source>
        <dbReference type="Pfam" id="PF12804"/>
    </source>
</evidence>
<feature type="binding site" evidence="8">
    <location>
        <position position="27"/>
    </location>
    <ligand>
        <name>GTP</name>
        <dbReference type="ChEBI" id="CHEBI:37565"/>
    </ligand>
</feature>
<dbReference type="InterPro" id="IPR029044">
    <property type="entry name" value="Nucleotide-diphossugar_trans"/>
</dbReference>
<dbReference type="HAMAP" id="MF_00316">
    <property type="entry name" value="MobA"/>
    <property type="match status" value="1"/>
</dbReference>
<dbReference type="RefSeq" id="WP_007621733.1">
    <property type="nucleotide sequence ID" value="NZ_BANX01000020.1"/>
</dbReference>
<evidence type="ECO:0000256" key="1">
    <source>
        <dbReference type="ARBA" id="ARBA00022490"/>
    </source>
</evidence>
<gene>
    <name evidence="8 10" type="primary">mobA</name>
    <name evidence="10" type="ORF">GS4_20_01070</name>
</gene>
<evidence type="ECO:0000256" key="7">
    <source>
        <dbReference type="ARBA" id="ARBA00023150"/>
    </source>
</evidence>
<feature type="binding site" evidence="8">
    <location>
        <position position="111"/>
    </location>
    <ligand>
        <name>GTP</name>
        <dbReference type="ChEBI" id="CHEBI:37565"/>
    </ligand>
</feature>
<feature type="domain" description="MobA-like NTP transferase" evidence="9">
    <location>
        <begin position="12"/>
        <end position="173"/>
    </location>
</feature>
<keyword evidence="10" id="KW-0548">Nucleotidyltransferase</keyword>
<dbReference type="Gene3D" id="3.90.550.10">
    <property type="entry name" value="Spore Coat Polysaccharide Biosynthesis Protein SpsA, Chain A"/>
    <property type="match status" value="1"/>
</dbReference>
<keyword evidence="7 8" id="KW-0501">Molybdenum cofactor biosynthesis</keyword>
<comment type="function">
    <text evidence="8">Transfers a GMP moiety from GTP to Mo-molybdopterin (Mo-MPT) cofactor (Moco or molybdenum cofactor) to form Mo-molybdopterin guanine dinucleotide (Mo-MGD) cofactor.</text>
</comment>
<dbReference type="Proteomes" id="UP000011666">
    <property type="component" value="Unassembled WGS sequence"/>
</dbReference>
<keyword evidence="5 8" id="KW-0460">Magnesium</keyword>
<dbReference type="Pfam" id="PF12804">
    <property type="entry name" value="NTP_transf_3"/>
    <property type="match status" value="1"/>
</dbReference>
<comment type="caution">
    <text evidence="8">Lacks conserved residue(s) required for the propagation of feature annotation.</text>
</comment>